<proteinExistence type="predicted"/>
<dbReference type="Proteomes" id="UP000053766">
    <property type="component" value="Unassembled WGS sequence"/>
</dbReference>
<dbReference type="AlphaFoldDB" id="A0A0D8Y7H8"/>
<reference evidence="2" key="2">
    <citation type="journal article" date="2016" name="Sci. Rep.">
        <title>Dictyocaulus viviparus genome, variome and transcriptome elucidate lungworm biology and support future intervention.</title>
        <authorList>
            <person name="McNulty S.N."/>
            <person name="Strube C."/>
            <person name="Rosa B.A."/>
            <person name="Martin J.C."/>
            <person name="Tyagi R."/>
            <person name="Choi Y.J."/>
            <person name="Wang Q."/>
            <person name="Hallsworth Pepin K."/>
            <person name="Zhang X."/>
            <person name="Ozersky P."/>
            <person name="Wilson R.K."/>
            <person name="Sternberg P.W."/>
            <person name="Gasser R.B."/>
            <person name="Mitreva M."/>
        </authorList>
    </citation>
    <scope>NUCLEOTIDE SEQUENCE [LARGE SCALE GENOMIC DNA]</scope>
    <source>
        <strain evidence="2">HannoverDv2000</strain>
    </source>
</reference>
<reference evidence="1 2" key="1">
    <citation type="submission" date="2013-11" db="EMBL/GenBank/DDBJ databases">
        <title>Draft genome of the bovine lungworm Dictyocaulus viviparus.</title>
        <authorList>
            <person name="Mitreva M."/>
        </authorList>
    </citation>
    <scope>NUCLEOTIDE SEQUENCE [LARGE SCALE GENOMIC DNA]</scope>
    <source>
        <strain evidence="1 2">HannoverDv2000</strain>
    </source>
</reference>
<gene>
    <name evidence="1" type="ORF">DICVIV_01915</name>
</gene>
<evidence type="ECO:0000313" key="2">
    <source>
        <dbReference type="Proteomes" id="UP000053766"/>
    </source>
</evidence>
<keyword evidence="2" id="KW-1185">Reference proteome</keyword>
<organism evidence="1 2">
    <name type="scientific">Dictyocaulus viviparus</name>
    <name type="common">Bovine lungworm</name>
    <dbReference type="NCBI Taxonomy" id="29172"/>
    <lineage>
        <taxon>Eukaryota</taxon>
        <taxon>Metazoa</taxon>
        <taxon>Ecdysozoa</taxon>
        <taxon>Nematoda</taxon>
        <taxon>Chromadorea</taxon>
        <taxon>Rhabditida</taxon>
        <taxon>Rhabditina</taxon>
        <taxon>Rhabditomorpha</taxon>
        <taxon>Strongyloidea</taxon>
        <taxon>Metastrongylidae</taxon>
        <taxon>Dictyocaulus</taxon>
    </lineage>
</organism>
<protein>
    <submittedName>
        <fullName evidence="1">Uncharacterized protein</fullName>
    </submittedName>
</protein>
<sequence length="73" mass="8385">MKQSEKTAENKKRKQGTILYRFTTYFIDGIVAEKCRQRICSDTTRRIRNASVYAVVSEIAVMVQCPVAELRIA</sequence>
<dbReference type="EMBL" id="KN716174">
    <property type="protein sequence ID" value="KJH51934.1"/>
    <property type="molecule type" value="Genomic_DNA"/>
</dbReference>
<evidence type="ECO:0000313" key="1">
    <source>
        <dbReference type="EMBL" id="KJH51934.1"/>
    </source>
</evidence>
<accession>A0A0D8Y7H8</accession>
<name>A0A0D8Y7H8_DICVI</name>